<feature type="domain" description="FecR protein" evidence="3">
    <location>
        <begin position="164"/>
        <end position="245"/>
    </location>
</feature>
<organism evidence="4 5">
    <name type="scientific">Blastopirellula marina DSM 3645</name>
    <dbReference type="NCBI Taxonomy" id="314230"/>
    <lineage>
        <taxon>Bacteria</taxon>
        <taxon>Pseudomonadati</taxon>
        <taxon>Planctomycetota</taxon>
        <taxon>Planctomycetia</taxon>
        <taxon>Pirellulales</taxon>
        <taxon>Pirellulaceae</taxon>
        <taxon>Blastopirellula</taxon>
    </lineage>
</organism>
<feature type="region of interest" description="Disordered" evidence="1">
    <location>
        <begin position="299"/>
        <end position="326"/>
    </location>
</feature>
<proteinExistence type="predicted"/>
<dbReference type="InterPro" id="IPR013320">
    <property type="entry name" value="ConA-like_dom_sf"/>
</dbReference>
<dbReference type="Gene3D" id="2.60.120.1440">
    <property type="match status" value="1"/>
</dbReference>
<name>A3ZLW1_9BACT</name>
<dbReference type="AlphaFoldDB" id="A3ZLW1"/>
<evidence type="ECO:0000259" key="3">
    <source>
        <dbReference type="Pfam" id="PF04773"/>
    </source>
</evidence>
<dbReference type="Pfam" id="PF13385">
    <property type="entry name" value="Laminin_G_3"/>
    <property type="match status" value="1"/>
</dbReference>
<gene>
    <name evidence="4" type="ORF">DSM3645_10102</name>
</gene>
<keyword evidence="2" id="KW-1133">Transmembrane helix</keyword>
<dbReference type="OrthoDB" id="258532at2"/>
<dbReference type="HOGENOM" id="CLU_532841_0_0_0"/>
<accession>A3ZLW1</accession>
<dbReference type="GO" id="GO:0016989">
    <property type="term" value="F:sigma factor antagonist activity"/>
    <property type="evidence" value="ECO:0007669"/>
    <property type="project" value="TreeGrafter"/>
</dbReference>
<dbReference type="Proteomes" id="UP000004358">
    <property type="component" value="Unassembled WGS sequence"/>
</dbReference>
<dbReference type="eggNOG" id="COG3712">
    <property type="taxonomic scope" value="Bacteria"/>
</dbReference>
<dbReference type="InterPro" id="IPR006860">
    <property type="entry name" value="FecR"/>
</dbReference>
<dbReference type="InterPro" id="IPR012373">
    <property type="entry name" value="Ferrdict_sens_TM"/>
</dbReference>
<keyword evidence="2" id="KW-0812">Transmembrane</keyword>
<evidence type="ECO:0000313" key="5">
    <source>
        <dbReference type="Proteomes" id="UP000004358"/>
    </source>
</evidence>
<dbReference type="SUPFAM" id="SSF49899">
    <property type="entry name" value="Concanavalin A-like lectins/glucanases"/>
    <property type="match status" value="1"/>
</dbReference>
<protein>
    <recommendedName>
        <fullName evidence="3">FecR protein domain-containing protein</fullName>
    </recommendedName>
</protein>
<evidence type="ECO:0000256" key="2">
    <source>
        <dbReference type="SAM" id="Phobius"/>
    </source>
</evidence>
<sequence length="511" mass="54637">MSERQPNDELAQLLKRMDQAELSAAEKAQLNALLQNDAEALDLFVRHQAIDAHLAWRFAATPGIDDPLAAIAAAENKTPALDPKSSRASSLQRHGWLLAIAALLVGLFIGFPLGLGVQSDSTQDVAIATLTSIGPGTKWSDPFGRALKIGAALEKGWINLDAGTIELTFSSGATVNIDGPASFAIDSPLRGFLNYGAVRVHAPESARDFAVGTASMEVVDLGTEFDLSVSQQSGAAEINVVDGLVDLYLSSAGRANRIQSLSAGESAAIDSSGEITSIQGGAADPRLLAHWRLDDSADSTNVVDSSPHQFDGKLNMSTSRRSRPGKAGQALELGADGFVDFSEHLSALTGASAFTLTAWVRNADDIVFSVSDGTAQQRIQFELEENWLYYGWQQGDRFDRISASVAPWQPDRWHQVAVSVSGGSVTLYRDGRALIEPKRMGGVINTRAIAPIQLQNPTSAYLGRVPSNHAQAEQFLGGELDDVQLYGRALDEVAIRYLFEHPGETLPHGPN</sequence>
<dbReference type="PANTHER" id="PTHR30273">
    <property type="entry name" value="PERIPLASMIC SIGNAL SENSOR AND SIGMA FACTOR ACTIVATOR FECR-RELATED"/>
    <property type="match status" value="1"/>
</dbReference>
<dbReference type="RefSeq" id="WP_002655614.1">
    <property type="nucleotide sequence ID" value="NZ_CH672377.1"/>
</dbReference>
<evidence type="ECO:0000256" key="1">
    <source>
        <dbReference type="SAM" id="MobiDB-lite"/>
    </source>
</evidence>
<evidence type="ECO:0000313" key="4">
    <source>
        <dbReference type="EMBL" id="EAQ82744.1"/>
    </source>
</evidence>
<keyword evidence="2" id="KW-0472">Membrane</keyword>
<dbReference type="EMBL" id="AANZ01000001">
    <property type="protein sequence ID" value="EAQ82744.1"/>
    <property type="molecule type" value="Genomic_DNA"/>
</dbReference>
<comment type="caution">
    <text evidence="4">The sequence shown here is derived from an EMBL/GenBank/DDBJ whole genome shotgun (WGS) entry which is preliminary data.</text>
</comment>
<feature type="transmembrane region" description="Helical" evidence="2">
    <location>
        <begin position="95"/>
        <end position="115"/>
    </location>
</feature>
<dbReference type="PANTHER" id="PTHR30273:SF2">
    <property type="entry name" value="PROTEIN FECR"/>
    <property type="match status" value="1"/>
</dbReference>
<reference evidence="4 5" key="1">
    <citation type="submission" date="2006-02" db="EMBL/GenBank/DDBJ databases">
        <authorList>
            <person name="Amann R."/>
            <person name="Ferriera S."/>
            <person name="Johnson J."/>
            <person name="Kravitz S."/>
            <person name="Halpern A."/>
            <person name="Remington K."/>
            <person name="Beeson K."/>
            <person name="Tran B."/>
            <person name="Rogers Y.-H."/>
            <person name="Friedman R."/>
            <person name="Venter J.C."/>
        </authorList>
    </citation>
    <scope>NUCLEOTIDE SEQUENCE [LARGE SCALE GENOMIC DNA]</scope>
    <source>
        <strain evidence="4 5">DSM 3645</strain>
    </source>
</reference>
<dbReference type="STRING" id="314230.DSM3645_10102"/>
<feature type="compositionally biased region" description="Polar residues" evidence="1">
    <location>
        <begin position="299"/>
        <end position="308"/>
    </location>
</feature>
<dbReference type="Pfam" id="PF04773">
    <property type="entry name" value="FecR"/>
    <property type="match status" value="1"/>
</dbReference>
<dbReference type="Gene3D" id="2.60.120.200">
    <property type="match status" value="1"/>
</dbReference>